<feature type="transmembrane region" description="Helical" evidence="1">
    <location>
        <begin position="388"/>
        <end position="410"/>
    </location>
</feature>
<keyword evidence="1" id="KW-0472">Membrane</keyword>
<evidence type="ECO:0000313" key="2">
    <source>
        <dbReference type="EMBL" id="KAB2342190.1"/>
    </source>
</evidence>
<feature type="transmembrane region" description="Helical" evidence="1">
    <location>
        <begin position="235"/>
        <end position="258"/>
    </location>
</feature>
<evidence type="ECO:0000256" key="1">
    <source>
        <dbReference type="SAM" id="Phobius"/>
    </source>
</evidence>
<sequence>MSQAERRERSFDVHNEAGDHATIGVQGIVYGDVRYEVQSEDPPEKKFWVAKNCLAGGMPRRAEELIREVFQIGFPNPPSTLANEIAYHWVIAVLGDRSFELLGNDEFGDIERARTLAANGPADDWHQAFDVLLELVDCLRLQERTGRDDPERLDAFFAEFDRLPQERREEIRRHLDLILTGAIQDHLDSRFAEVVRQTRTGDGRVDRVWKFFEPDPAEPRPIPVREPGLELFEETAAMGGALLGAAAIILSHALLALLSVKAAAIAGTLFIVGGGLLAFSVPSYFPKRYSAFSPQNTGPKDPDFESQIRASVRRLFSRRAPEAALQRSGWNVATGRFQSRLADEFIDLYSKPEIEPGAIDWLIDWHAKESTRRWKAGEFKDSRRIAKWLGLVPGAAIVVLTWLYMFSAILELESKITMVVIFWFLGGVLLLALGQADVFLWSRITYRRNKAEAETRTRKEREAYERRRALLADRPGDADMARWLDYDKIYLKRLAMNQHGLGNRDIIAHAILTEAAPNARRARFSNGPPRFSAYQVWIFLLTSDGVRQITVRLDFPTGIARDQQRTEFRYDVIAAARVTEIGLRFDDGHREIILPRADRDENRRDAPSTFILFQEFRLSLVSGNEISITVENLDEWILQDDQNHVPDNSEFTGALRILEAVAADGRDWIERARKRRDHRSYSHTSPNGDRP</sequence>
<dbReference type="EMBL" id="WBMT01000023">
    <property type="protein sequence ID" value="KAB2342190.1"/>
    <property type="molecule type" value="Genomic_DNA"/>
</dbReference>
<protein>
    <submittedName>
        <fullName evidence="2">Uncharacterized protein</fullName>
    </submittedName>
</protein>
<keyword evidence="1" id="KW-0812">Transmembrane</keyword>
<comment type="caution">
    <text evidence="2">The sequence shown here is derived from an EMBL/GenBank/DDBJ whole genome shotgun (WGS) entry which is preliminary data.</text>
</comment>
<dbReference type="AlphaFoldDB" id="A0A6H9YLN9"/>
<dbReference type="RefSeq" id="WP_151567665.1">
    <property type="nucleotide sequence ID" value="NZ_WBMT01000023.1"/>
</dbReference>
<feature type="transmembrane region" description="Helical" evidence="1">
    <location>
        <begin position="416"/>
        <end position="440"/>
    </location>
</feature>
<organism evidence="2 3">
    <name type="scientific">Actinomadura rudentiformis</name>
    <dbReference type="NCBI Taxonomy" id="359158"/>
    <lineage>
        <taxon>Bacteria</taxon>
        <taxon>Bacillati</taxon>
        <taxon>Actinomycetota</taxon>
        <taxon>Actinomycetes</taxon>
        <taxon>Streptosporangiales</taxon>
        <taxon>Thermomonosporaceae</taxon>
        <taxon>Actinomadura</taxon>
    </lineage>
</organism>
<feature type="transmembrane region" description="Helical" evidence="1">
    <location>
        <begin position="264"/>
        <end position="285"/>
    </location>
</feature>
<keyword evidence="3" id="KW-1185">Reference proteome</keyword>
<keyword evidence="1" id="KW-1133">Transmembrane helix</keyword>
<name>A0A6H9YLN9_9ACTN</name>
<proteinExistence type="predicted"/>
<dbReference type="OrthoDB" id="4501073at2"/>
<dbReference type="Proteomes" id="UP000468735">
    <property type="component" value="Unassembled WGS sequence"/>
</dbReference>
<reference evidence="2 3" key="1">
    <citation type="submission" date="2019-09" db="EMBL/GenBank/DDBJ databases">
        <title>Actinomadura physcomitrii sp. nov., a novel actinomycete isolated from moss [Physcomitrium sphaericum (Ludw) Fuernr].</title>
        <authorList>
            <person name="Zhuang X."/>
            <person name="Liu C."/>
        </authorList>
    </citation>
    <scope>NUCLEOTIDE SEQUENCE [LARGE SCALE GENOMIC DNA]</scope>
    <source>
        <strain evidence="2 3">HMC1</strain>
    </source>
</reference>
<evidence type="ECO:0000313" key="3">
    <source>
        <dbReference type="Proteomes" id="UP000468735"/>
    </source>
</evidence>
<gene>
    <name evidence="2" type="ORF">F8566_39730</name>
</gene>
<accession>A0A6H9YLN9</accession>